<comment type="caution">
    <text evidence="12">The sequence shown here is derived from an EMBL/GenBank/DDBJ whole genome shotgun (WGS) entry which is preliminary data.</text>
</comment>
<evidence type="ECO:0000313" key="13">
    <source>
        <dbReference type="Proteomes" id="UP001519287"/>
    </source>
</evidence>
<organism evidence="12 13">
    <name type="scientific">Paenibacillus eucommiae</name>
    <dbReference type="NCBI Taxonomy" id="1355755"/>
    <lineage>
        <taxon>Bacteria</taxon>
        <taxon>Bacillati</taxon>
        <taxon>Bacillota</taxon>
        <taxon>Bacilli</taxon>
        <taxon>Bacillales</taxon>
        <taxon>Paenibacillaceae</taxon>
        <taxon>Paenibacillus</taxon>
    </lineage>
</organism>
<feature type="binding site" evidence="9">
    <location>
        <position position="285"/>
    </location>
    <ligand>
        <name>K(+)</name>
        <dbReference type="ChEBI" id="CHEBI:29103"/>
    </ligand>
</feature>
<dbReference type="PANTHER" id="PTHR10584">
    <property type="entry name" value="SUGAR KINASE"/>
    <property type="match status" value="1"/>
</dbReference>
<evidence type="ECO:0000256" key="1">
    <source>
        <dbReference type="ARBA" id="ARBA00022679"/>
    </source>
</evidence>
<dbReference type="EMBL" id="JAGGLB010000020">
    <property type="protein sequence ID" value="MBP1993735.1"/>
    <property type="molecule type" value="Genomic_DNA"/>
</dbReference>
<comment type="activity regulation">
    <text evidence="9">Activated by a monovalent cation that binds near, but not in, the active site. The most likely occupant of the site in vivo is potassium. Ion binding induces a conformational change that may alter substrate affinity.</text>
</comment>
<feature type="domain" description="Carbohydrate kinase PfkB" evidence="11">
    <location>
        <begin position="6"/>
        <end position="297"/>
    </location>
</feature>
<comment type="subunit">
    <text evidence="9">Homodimer.</text>
</comment>
<evidence type="ECO:0000256" key="10">
    <source>
        <dbReference type="NCBIfam" id="TIGR02152"/>
    </source>
</evidence>
<dbReference type="PANTHER" id="PTHR10584:SF166">
    <property type="entry name" value="RIBOKINASE"/>
    <property type="match status" value="1"/>
</dbReference>
<dbReference type="PRINTS" id="PR00990">
    <property type="entry name" value="RIBOKINASE"/>
</dbReference>
<feature type="binding site" evidence="9">
    <location>
        <position position="187"/>
    </location>
    <ligand>
        <name>ATP</name>
        <dbReference type="ChEBI" id="CHEBI:30616"/>
    </ligand>
</feature>
<dbReference type="CDD" id="cd01174">
    <property type="entry name" value="ribokinase"/>
    <property type="match status" value="1"/>
</dbReference>
<keyword evidence="8 9" id="KW-0119">Carbohydrate metabolism</keyword>
<comment type="function">
    <text evidence="9">Catalyzes the phosphorylation of ribose at O-5 in a reaction requiring ATP and magnesium. The resulting D-ribose-5-phosphate can then be used either for sythesis of nucleotides, histidine, and tryptophan, or as a component of the pentose phosphate pathway.</text>
</comment>
<dbReference type="SUPFAM" id="SSF53613">
    <property type="entry name" value="Ribokinase-like"/>
    <property type="match status" value="1"/>
</dbReference>
<comment type="similarity">
    <text evidence="9">Belongs to the carbohydrate kinase PfkB family. Ribokinase subfamily.</text>
</comment>
<feature type="binding site" evidence="9">
    <location>
        <position position="288"/>
    </location>
    <ligand>
        <name>K(+)</name>
        <dbReference type="ChEBI" id="CHEBI:29103"/>
    </ligand>
</feature>
<feature type="active site" description="Proton acceptor" evidence="9">
    <location>
        <position position="255"/>
    </location>
</feature>
<feature type="binding site" evidence="9">
    <location>
        <position position="251"/>
    </location>
    <ligand>
        <name>K(+)</name>
        <dbReference type="ChEBI" id="CHEBI:29103"/>
    </ligand>
</feature>
<evidence type="ECO:0000256" key="2">
    <source>
        <dbReference type="ARBA" id="ARBA00022723"/>
    </source>
</evidence>
<feature type="binding site" evidence="9">
    <location>
        <begin position="14"/>
        <end position="16"/>
    </location>
    <ligand>
        <name>substrate</name>
    </ligand>
</feature>
<keyword evidence="5 9" id="KW-0067">ATP-binding</keyword>
<protein>
    <recommendedName>
        <fullName evidence="9 10">Ribokinase</fullName>
        <shortName evidence="9">RK</shortName>
        <ecNumber evidence="9 10">2.7.1.15</ecNumber>
    </recommendedName>
</protein>
<keyword evidence="13" id="KW-1185">Reference proteome</keyword>
<evidence type="ECO:0000256" key="9">
    <source>
        <dbReference type="HAMAP-Rule" id="MF_01987"/>
    </source>
</evidence>
<feature type="binding site" evidence="9">
    <location>
        <position position="255"/>
    </location>
    <ligand>
        <name>substrate</name>
    </ligand>
</feature>
<gene>
    <name evidence="9" type="primary">rbsK</name>
    <name evidence="12" type="ORF">J2Z66_005361</name>
</gene>
<dbReference type="RefSeq" id="WP_209975613.1">
    <property type="nucleotide sequence ID" value="NZ_JAGGLB010000020.1"/>
</dbReference>
<dbReference type="GO" id="GO:0004747">
    <property type="term" value="F:ribokinase activity"/>
    <property type="evidence" value="ECO:0007669"/>
    <property type="project" value="UniProtKB-EC"/>
</dbReference>
<feature type="binding site" evidence="9">
    <location>
        <begin position="223"/>
        <end position="228"/>
    </location>
    <ligand>
        <name>ATP</name>
        <dbReference type="ChEBI" id="CHEBI:30616"/>
    </ligand>
</feature>
<feature type="binding site" evidence="9">
    <location>
        <position position="143"/>
    </location>
    <ligand>
        <name>substrate</name>
    </ligand>
</feature>
<dbReference type="NCBIfam" id="TIGR02152">
    <property type="entry name" value="D_ribokin_bact"/>
    <property type="match status" value="1"/>
</dbReference>
<feature type="binding site" evidence="9">
    <location>
        <begin position="254"/>
        <end position="255"/>
    </location>
    <ligand>
        <name>ATP</name>
        <dbReference type="ChEBI" id="CHEBI:30616"/>
    </ligand>
</feature>
<dbReference type="InterPro" id="IPR011611">
    <property type="entry name" value="PfkB_dom"/>
</dbReference>
<dbReference type="Gene3D" id="3.40.1190.20">
    <property type="match status" value="1"/>
</dbReference>
<feature type="binding site" evidence="9">
    <location>
        <position position="294"/>
    </location>
    <ligand>
        <name>K(+)</name>
        <dbReference type="ChEBI" id="CHEBI:29103"/>
    </ligand>
</feature>
<comment type="cofactor">
    <cofactor evidence="9">
        <name>Mg(2+)</name>
        <dbReference type="ChEBI" id="CHEBI:18420"/>
    </cofactor>
    <text evidence="9">Requires a divalent cation, most likely magnesium in vivo, as an electrophilic catalyst to aid phosphoryl group transfer. It is the chelate of the metal and the nucleotide that is the actual substrate.</text>
</comment>
<feature type="binding site" evidence="9">
    <location>
        <position position="249"/>
    </location>
    <ligand>
        <name>K(+)</name>
        <dbReference type="ChEBI" id="CHEBI:29103"/>
    </ligand>
</feature>
<dbReference type="HAMAP" id="MF_01987">
    <property type="entry name" value="Ribokinase"/>
    <property type="match status" value="1"/>
</dbReference>
<comment type="caution">
    <text evidence="9">Lacks conserved residue(s) required for the propagation of feature annotation.</text>
</comment>
<keyword evidence="6 9" id="KW-0460">Magnesium</keyword>
<keyword evidence="3 9" id="KW-0547">Nucleotide-binding</keyword>
<sequence length="313" mass="33590">MKNEIEIVVFGTLNMDFVTYVDHLPGVGETIAASTFSLDPGGKAANQAVAASRLGCRVAMVGRIGDDHLGSKLKEQLERNQVNHDHVRYTPESDTGMAVISVDKDGQNTIVTFVGANAFLSKQDIDDVEPMLKQAKFAIMQMEMKQEVGEYLIQKAHQLGVELVLNLAPVVSIQPEVLQLVDLLIVNETEASQMTGIEVNAANFSEHAAQALFDKGIKHVIVTLGAKGAVLKTADSMVHYASPQVNAIDSTAAGDCFVAATTSFWCKDGSLVTAVQKAVEAASLSVTRRGAQSSLPTLDEYIEFNQSLGLVQN</sequence>
<dbReference type="InterPro" id="IPR011877">
    <property type="entry name" value="Ribokinase"/>
</dbReference>
<name>A0ABS4J1R5_9BACL</name>
<evidence type="ECO:0000256" key="5">
    <source>
        <dbReference type="ARBA" id="ARBA00022840"/>
    </source>
</evidence>
<dbReference type="EC" id="2.7.1.15" evidence="9 10"/>
<evidence type="ECO:0000256" key="6">
    <source>
        <dbReference type="ARBA" id="ARBA00022842"/>
    </source>
</evidence>
<reference evidence="12 13" key="1">
    <citation type="submission" date="2021-03" db="EMBL/GenBank/DDBJ databases">
        <title>Genomic Encyclopedia of Type Strains, Phase IV (KMG-IV): sequencing the most valuable type-strain genomes for metagenomic binning, comparative biology and taxonomic classification.</title>
        <authorList>
            <person name="Goeker M."/>
        </authorList>
    </citation>
    <scope>NUCLEOTIDE SEQUENCE [LARGE SCALE GENOMIC DNA]</scope>
    <source>
        <strain evidence="12 13">DSM 26048</strain>
    </source>
</reference>
<proteinExistence type="inferred from homology"/>
<dbReference type="InterPro" id="IPR029056">
    <property type="entry name" value="Ribokinase-like"/>
</dbReference>
<evidence type="ECO:0000256" key="8">
    <source>
        <dbReference type="ARBA" id="ARBA00023277"/>
    </source>
</evidence>
<evidence type="ECO:0000256" key="4">
    <source>
        <dbReference type="ARBA" id="ARBA00022777"/>
    </source>
</evidence>
<keyword evidence="7 9" id="KW-0630">Potassium</keyword>
<dbReference type="InterPro" id="IPR002139">
    <property type="entry name" value="Ribo/fructo_kinase"/>
</dbReference>
<accession>A0ABS4J1R5</accession>
<dbReference type="Pfam" id="PF00294">
    <property type="entry name" value="PfkB"/>
    <property type="match status" value="1"/>
</dbReference>
<dbReference type="Proteomes" id="UP001519287">
    <property type="component" value="Unassembled WGS sequence"/>
</dbReference>
<keyword evidence="2 9" id="KW-0479">Metal-binding</keyword>
<comment type="subcellular location">
    <subcellularLocation>
        <location evidence="9">Cytoplasm</location>
    </subcellularLocation>
</comment>
<evidence type="ECO:0000256" key="7">
    <source>
        <dbReference type="ARBA" id="ARBA00022958"/>
    </source>
</evidence>
<feature type="binding site" evidence="9">
    <location>
        <position position="290"/>
    </location>
    <ligand>
        <name>K(+)</name>
        <dbReference type="ChEBI" id="CHEBI:29103"/>
    </ligand>
</feature>
<evidence type="ECO:0000256" key="3">
    <source>
        <dbReference type="ARBA" id="ARBA00022741"/>
    </source>
</evidence>
<evidence type="ECO:0000313" key="12">
    <source>
        <dbReference type="EMBL" id="MBP1993735.1"/>
    </source>
</evidence>
<keyword evidence="1 9" id="KW-0808">Transferase</keyword>
<keyword evidence="9" id="KW-0963">Cytoplasm</keyword>
<feature type="binding site" evidence="9">
    <location>
        <begin position="42"/>
        <end position="46"/>
    </location>
    <ligand>
        <name>substrate</name>
    </ligand>
</feature>
<comment type="catalytic activity">
    <reaction evidence="9">
        <text>D-ribose + ATP = D-ribose 5-phosphate + ADP + H(+)</text>
        <dbReference type="Rhea" id="RHEA:13697"/>
        <dbReference type="ChEBI" id="CHEBI:15378"/>
        <dbReference type="ChEBI" id="CHEBI:30616"/>
        <dbReference type="ChEBI" id="CHEBI:47013"/>
        <dbReference type="ChEBI" id="CHEBI:78346"/>
        <dbReference type="ChEBI" id="CHEBI:456216"/>
        <dbReference type="EC" id="2.7.1.15"/>
    </reaction>
</comment>
<comment type="pathway">
    <text evidence="9">Carbohydrate metabolism; D-ribose degradation; D-ribose 5-phosphate from beta-D-ribopyranose: step 2/2.</text>
</comment>
<evidence type="ECO:0000259" key="11">
    <source>
        <dbReference type="Pfam" id="PF00294"/>
    </source>
</evidence>
<keyword evidence="4 9" id="KW-0418">Kinase</keyword>